<dbReference type="InterPro" id="IPR002035">
    <property type="entry name" value="VWF_A"/>
</dbReference>
<dbReference type="SUPFAM" id="SSF53300">
    <property type="entry name" value="vWA-like"/>
    <property type="match status" value="1"/>
</dbReference>
<keyword evidence="3" id="KW-1185">Reference proteome</keyword>
<protein>
    <recommendedName>
        <fullName evidence="1">VWFA domain-containing protein</fullName>
    </recommendedName>
</protein>
<dbReference type="Proteomes" id="UP000308199">
    <property type="component" value="Unassembled WGS sequence"/>
</dbReference>
<name>A0A4S4LFA2_9AGAM</name>
<evidence type="ECO:0000259" key="1">
    <source>
        <dbReference type="PROSITE" id="PS50234"/>
    </source>
</evidence>
<dbReference type="AlphaFoldDB" id="A0A4S4LFA2"/>
<dbReference type="SMART" id="SM00327">
    <property type="entry name" value="VWA"/>
    <property type="match status" value="1"/>
</dbReference>
<comment type="caution">
    <text evidence="2">The sequence shown here is derived from an EMBL/GenBank/DDBJ whole genome shotgun (WGS) entry which is preliminary data.</text>
</comment>
<gene>
    <name evidence="2" type="ORF">EW145_g2717</name>
</gene>
<feature type="domain" description="VWFA" evidence="1">
    <location>
        <begin position="18"/>
        <end position="224"/>
    </location>
</feature>
<dbReference type="PANTHER" id="PTHR47763">
    <property type="entry name" value="ALPHA-PROTEIN KINASE VWKA"/>
    <property type="match status" value="1"/>
</dbReference>
<proteinExistence type="predicted"/>
<evidence type="ECO:0000313" key="2">
    <source>
        <dbReference type="EMBL" id="THH08430.1"/>
    </source>
</evidence>
<dbReference type="GO" id="GO:0005737">
    <property type="term" value="C:cytoplasm"/>
    <property type="evidence" value="ECO:0007669"/>
    <property type="project" value="TreeGrafter"/>
</dbReference>
<dbReference type="Pfam" id="PF00092">
    <property type="entry name" value="VWA"/>
    <property type="match status" value="1"/>
</dbReference>
<reference evidence="2 3" key="1">
    <citation type="submission" date="2019-02" db="EMBL/GenBank/DDBJ databases">
        <title>Genome sequencing of the rare red list fungi Phellinidium pouzarii.</title>
        <authorList>
            <person name="Buettner E."/>
            <person name="Kellner H."/>
        </authorList>
    </citation>
    <scope>NUCLEOTIDE SEQUENCE [LARGE SCALE GENOMIC DNA]</scope>
    <source>
        <strain evidence="2 3">DSM 108285</strain>
    </source>
</reference>
<dbReference type="EMBL" id="SGPK01000100">
    <property type="protein sequence ID" value="THH08430.1"/>
    <property type="molecule type" value="Genomic_DNA"/>
</dbReference>
<sequence>MPSFDNLDNENSEDSLLDLLFIQDATASQGPYIAGARDSILEICYLLHGSGKLRKADGLQVGLLAYRDYPQESEEEFVTKSYGFTYDLEKMKSDLAGLNPEGGGDGPEALGQALDDALNMEEWRRDSTKVIVVITDAPPHGLEEWCDAFPNGAPEGYANPDPLELSRELSRSGIRLVILACEPALSEDYWYTTDLYKAMTDITAGAMYPLTNPRLLSAYIIGSVLGGIELRKLSRQHQEDVVHRYFVLKEPIDKIVKDLHAEMRRSQQKITTVDSGDIYKVSPEAAHNARVFATSSKLVDARRKLKRIKGMRFTPGYHASINTDSSDRDFSVLNITFKNTGSNTFKLKTYDSDNQKLLEKIIVNSFTYPMEFKLGVPYNFILECGRITKNFSRTFNSAQDIDVETIFSLS</sequence>
<dbReference type="PANTHER" id="PTHR47763:SF1">
    <property type="entry name" value="DUF659 DOMAIN-CONTAINING PROTEIN"/>
    <property type="match status" value="1"/>
</dbReference>
<dbReference type="CDD" id="cd00198">
    <property type="entry name" value="vWFA"/>
    <property type="match status" value="1"/>
</dbReference>
<dbReference type="Gene3D" id="3.40.50.410">
    <property type="entry name" value="von Willebrand factor, type A domain"/>
    <property type="match status" value="1"/>
</dbReference>
<dbReference type="OrthoDB" id="301415at2759"/>
<dbReference type="InterPro" id="IPR036465">
    <property type="entry name" value="vWFA_dom_sf"/>
</dbReference>
<organism evidence="2 3">
    <name type="scientific">Phellinidium pouzarii</name>
    <dbReference type="NCBI Taxonomy" id="167371"/>
    <lineage>
        <taxon>Eukaryota</taxon>
        <taxon>Fungi</taxon>
        <taxon>Dikarya</taxon>
        <taxon>Basidiomycota</taxon>
        <taxon>Agaricomycotina</taxon>
        <taxon>Agaricomycetes</taxon>
        <taxon>Hymenochaetales</taxon>
        <taxon>Hymenochaetaceae</taxon>
        <taxon>Phellinidium</taxon>
    </lineage>
</organism>
<evidence type="ECO:0000313" key="3">
    <source>
        <dbReference type="Proteomes" id="UP000308199"/>
    </source>
</evidence>
<dbReference type="GO" id="GO:0004674">
    <property type="term" value="F:protein serine/threonine kinase activity"/>
    <property type="evidence" value="ECO:0007669"/>
    <property type="project" value="TreeGrafter"/>
</dbReference>
<accession>A0A4S4LFA2</accession>
<dbReference type="PROSITE" id="PS50234">
    <property type="entry name" value="VWFA"/>
    <property type="match status" value="1"/>
</dbReference>
<dbReference type="InterPro" id="IPR052969">
    <property type="entry name" value="Thr-specific_kinase-like"/>
</dbReference>